<dbReference type="AlphaFoldDB" id="A0AAD7RSM5"/>
<dbReference type="SUPFAM" id="SSF56672">
    <property type="entry name" value="DNA/RNA polymerases"/>
    <property type="match status" value="1"/>
</dbReference>
<dbReference type="InterPro" id="IPR043502">
    <property type="entry name" value="DNA/RNA_pol_sf"/>
</dbReference>
<dbReference type="Gene3D" id="3.10.10.10">
    <property type="entry name" value="HIV Type 1 Reverse Transcriptase, subunit A, domain 1"/>
    <property type="match status" value="1"/>
</dbReference>
<evidence type="ECO:0000256" key="1">
    <source>
        <dbReference type="SAM" id="MobiDB-lite"/>
    </source>
</evidence>
<dbReference type="Proteomes" id="UP001221898">
    <property type="component" value="Unassembled WGS sequence"/>
</dbReference>
<dbReference type="PANTHER" id="PTHR24559:SF435">
    <property type="entry name" value="RIBONUCLEASE H"/>
    <property type="match status" value="1"/>
</dbReference>
<comment type="caution">
    <text evidence="2">The sequence shown here is derived from an EMBL/GenBank/DDBJ whole genome shotgun (WGS) entry which is preliminary data.</text>
</comment>
<dbReference type="InterPro" id="IPR043128">
    <property type="entry name" value="Rev_trsase/Diguanyl_cyclase"/>
</dbReference>
<dbReference type="PANTHER" id="PTHR24559">
    <property type="entry name" value="TRANSPOSON TY3-I GAG-POL POLYPROTEIN"/>
    <property type="match status" value="1"/>
</dbReference>
<gene>
    <name evidence="2" type="ORF">AAFF_G00135420</name>
</gene>
<evidence type="ECO:0008006" key="4">
    <source>
        <dbReference type="Google" id="ProtNLM"/>
    </source>
</evidence>
<sequence>MVIVKKKDGCWRFCINSRKLNAMTHCDAYPLPQMKESLMVLKQAAWYSTLDLASSSCLILSGLAEQTHTGTSPPHRPIPMIRPNKGGCGEGPANIA</sequence>
<dbReference type="EMBL" id="JAINUG010000197">
    <property type="protein sequence ID" value="KAJ8388281.1"/>
    <property type="molecule type" value="Genomic_DNA"/>
</dbReference>
<protein>
    <recommendedName>
        <fullName evidence="4">Reverse transcriptase</fullName>
    </recommendedName>
</protein>
<dbReference type="Gene3D" id="3.30.70.270">
    <property type="match status" value="1"/>
</dbReference>
<keyword evidence="3" id="KW-1185">Reference proteome</keyword>
<name>A0AAD7RSM5_9TELE</name>
<organism evidence="2 3">
    <name type="scientific">Aldrovandia affinis</name>
    <dbReference type="NCBI Taxonomy" id="143900"/>
    <lineage>
        <taxon>Eukaryota</taxon>
        <taxon>Metazoa</taxon>
        <taxon>Chordata</taxon>
        <taxon>Craniata</taxon>
        <taxon>Vertebrata</taxon>
        <taxon>Euteleostomi</taxon>
        <taxon>Actinopterygii</taxon>
        <taxon>Neopterygii</taxon>
        <taxon>Teleostei</taxon>
        <taxon>Notacanthiformes</taxon>
        <taxon>Halosauridae</taxon>
        <taxon>Aldrovandia</taxon>
    </lineage>
</organism>
<evidence type="ECO:0000313" key="3">
    <source>
        <dbReference type="Proteomes" id="UP001221898"/>
    </source>
</evidence>
<reference evidence="2" key="1">
    <citation type="journal article" date="2023" name="Science">
        <title>Genome structures resolve the early diversification of teleost fishes.</title>
        <authorList>
            <person name="Parey E."/>
            <person name="Louis A."/>
            <person name="Montfort J."/>
            <person name="Bouchez O."/>
            <person name="Roques C."/>
            <person name="Iampietro C."/>
            <person name="Lluch J."/>
            <person name="Castinel A."/>
            <person name="Donnadieu C."/>
            <person name="Desvignes T."/>
            <person name="Floi Bucao C."/>
            <person name="Jouanno E."/>
            <person name="Wen M."/>
            <person name="Mejri S."/>
            <person name="Dirks R."/>
            <person name="Jansen H."/>
            <person name="Henkel C."/>
            <person name="Chen W.J."/>
            <person name="Zahm M."/>
            <person name="Cabau C."/>
            <person name="Klopp C."/>
            <person name="Thompson A.W."/>
            <person name="Robinson-Rechavi M."/>
            <person name="Braasch I."/>
            <person name="Lecointre G."/>
            <person name="Bobe J."/>
            <person name="Postlethwait J.H."/>
            <person name="Berthelot C."/>
            <person name="Roest Crollius H."/>
            <person name="Guiguen Y."/>
        </authorList>
    </citation>
    <scope>NUCLEOTIDE SEQUENCE</scope>
    <source>
        <strain evidence="2">NC1722</strain>
    </source>
</reference>
<feature type="region of interest" description="Disordered" evidence="1">
    <location>
        <begin position="68"/>
        <end position="96"/>
    </location>
</feature>
<dbReference type="InterPro" id="IPR053134">
    <property type="entry name" value="RNA-dir_DNA_polymerase"/>
</dbReference>
<proteinExistence type="predicted"/>
<accession>A0AAD7RSM5</accession>
<evidence type="ECO:0000313" key="2">
    <source>
        <dbReference type="EMBL" id="KAJ8388281.1"/>
    </source>
</evidence>